<organism evidence="2 3">
    <name type="scientific">Cardiocondyla obscurior</name>
    <dbReference type="NCBI Taxonomy" id="286306"/>
    <lineage>
        <taxon>Eukaryota</taxon>
        <taxon>Metazoa</taxon>
        <taxon>Ecdysozoa</taxon>
        <taxon>Arthropoda</taxon>
        <taxon>Hexapoda</taxon>
        <taxon>Insecta</taxon>
        <taxon>Pterygota</taxon>
        <taxon>Neoptera</taxon>
        <taxon>Endopterygota</taxon>
        <taxon>Hymenoptera</taxon>
        <taxon>Apocrita</taxon>
        <taxon>Aculeata</taxon>
        <taxon>Formicoidea</taxon>
        <taxon>Formicidae</taxon>
        <taxon>Myrmicinae</taxon>
        <taxon>Cardiocondyla</taxon>
    </lineage>
</organism>
<keyword evidence="3" id="KW-1185">Reference proteome</keyword>
<name>A0AAW2F8J1_9HYME</name>
<dbReference type="EMBL" id="JADYXP020000014">
    <property type="protein sequence ID" value="KAL0110247.1"/>
    <property type="molecule type" value="Genomic_DNA"/>
</dbReference>
<accession>A0AAW2F8J1</accession>
<proteinExistence type="predicted"/>
<sequence>MYNVSHPPPLAGTRSGNIEEFARRGCRASAQRERENGGTAGTCAMVSTGVSPIDKRLTPEIRGYFRIHGRL</sequence>
<evidence type="ECO:0000313" key="2">
    <source>
        <dbReference type="EMBL" id="KAL0110247.1"/>
    </source>
</evidence>
<gene>
    <name evidence="2" type="ORF">PUN28_013717</name>
</gene>
<dbReference type="AlphaFoldDB" id="A0AAW2F8J1"/>
<reference evidence="2 3" key="1">
    <citation type="submission" date="2023-03" db="EMBL/GenBank/DDBJ databases">
        <title>High recombination rates correlate with genetic variation in Cardiocondyla obscurior ants.</title>
        <authorList>
            <person name="Errbii M."/>
        </authorList>
    </citation>
    <scope>NUCLEOTIDE SEQUENCE [LARGE SCALE GENOMIC DNA]</scope>
    <source>
        <strain evidence="2">Alpha-2009</strain>
        <tissue evidence="2">Whole body</tissue>
    </source>
</reference>
<feature type="region of interest" description="Disordered" evidence="1">
    <location>
        <begin position="24"/>
        <end position="43"/>
    </location>
</feature>
<dbReference type="Proteomes" id="UP001430953">
    <property type="component" value="Unassembled WGS sequence"/>
</dbReference>
<comment type="caution">
    <text evidence="2">The sequence shown here is derived from an EMBL/GenBank/DDBJ whole genome shotgun (WGS) entry which is preliminary data.</text>
</comment>
<evidence type="ECO:0000256" key="1">
    <source>
        <dbReference type="SAM" id="MobiDB-lite"/>
    </source>
</evidence>
<evidence type="ECO:0000313" key="3">
    <source>
        <dbReference type="Proteomes" id="UP001430953"/>
    </source>
</evidence>
<protein>
    <submittedName>
        <fullName evidence="2">Uncharacterized protein</fullName>
    </submittedName>
</protein>